<keyword evidence="1" id="KW-0812">Transmembrane</keyword>
<accession>A0ABQ1UL09</accession>
<feature type="transmembrane region" description="Helical" evidence="1">
    <location>
        <begin position="96"/>
        <end position="113"/>
    </location>
</feature>
<gene>
    <name evidence="2" type="ORF">GCM10011339_07100</name>
</gene>
<evidence type="ECO:0000313" key="3">
    <source>
        <dbReference type="Proteomes" id="UP000647339"/>
    </source>
</evidence>
<reference evidence="3" key="1">
    <citation type="journal article" date="2019" name="Int. J. Syst. Evol. Microbiol.">
        <title>The Global Catalogue of Microorganisms (GCM) 10K type strain sequencing project: providing services to taxonomists for standard genome sequencing and annotation.</title>
        <authorList>
            <consortium name="The Broad Institute Genomics Platform"/>
            <consortium name="The Broad Institute Genome Sequencing Center for Infectious Disease"/>
            <person name="Wu L."/>
            <person name="Ma J."/>
        </authorList>
    </citation>
    <scope>NUCLEOTIDE SEQUENCE [LARGE SCALE GENOMIC DNA]</scope>
    <source>
        <strain evidence="3">CGMCC 1.15407</strain>
    </source>
</reference>
<keyword evidence="3" id="KW-1185">Reference proteome</keyword>
<evidence type="ECO:0000313" key="2">
    <source>
        <dbReference type="EMBL" id="GGF21624.1"/>
    </source>
</evidence>
<evidence type="ECO:0008006" key="4">
    <source>
        <dbReference type="Google" id="ProtNLM"/>
    </source>
</evidence>
<protein>
    <recommendedName>
        <fullName evidence="4">MFS transporter</fullName>
    </recommendedName>
</protein>
<keyword evidence="1" id="KW-1133">Transmembrane helix</keyword>
<name>A0ABQ1UL09_9BACT</name>
<organism evidence="2 3">
    <name type="scientific">Echinicola rosea</name>
    <dbReference type="NCBI Taxonomy" id="1807691"/>
    <lineage>
        <taxon>Bacteria</taxon>
        <taxon>Pseudomonadati</taxon>
        <taxon>Bacteroidota</taxon>
        <taxon>Cytophagia</taxon>
        <taxon>Cytophagales</taxon>
        <taxon>Cyclobacteriaceae</taxon>
        <taxon>Echinicola</taxon>
    </lineage>
</organism>
<evidence type="ECO:0000256" key="1">
    <source>
        <dbReference type="SAM" id="Phobius"/>
    </source>
</evidence>
<comment type="caution">
    <text evidence="2">The sequence shown here is derived from an EMBL/GenBank/DDBJ whole genome shotgun (WGS) entry which is preliminary data.</text>
</comment>
<sequence>MEMKKKYWELERNVLILIAIPLPVFAFAYLYTTSGNMELPIPTFPIWLSMFLLVGIPLLLAFSYFKFNGGIKQLRNAEIPLEEKVQQYCKMTMSRFRQLFVAGFLCAFGLIVYENPGFTVAYAVTLVLTSLAKPTPDRIIRLLRLKEEERATVEGFKIREG</sequence>
<dbReference type="Proteomes" id="UP000647339">
    <property type="component" value="Unassembled WGS sequence"/>
</dbReference>
<feature type="transmembrane region" description="Helical" evidence="1">
    <location>
        <begin position="44"/>
        <end position="65"/>
    </location>
</feature>
<proteinExistence type="predicted"/>
<dbReference type="EMBL" id="BMIU01000002">
    <property type="protein sequence ID" value="GGF21624.1"/>
    <property type="molecule type" value="Genomic_DNA"/>
</dbReference>
<keyword evidence="1" id="KW-0472">Membrane</keyword>
<feature type="transmembrane region" description="Helical" evidence="1">
    <location>
        <begin position="12"/>
        <end position="32"/>
    </location>
</feature>